<evidence type="ECO:0000313" key="3">
    <source>
        <dbReference type="Proteomes" id="UP000091897"/>
    </source>
</evidence>
<dbReference type="EMBL" id="CP016170">
    <property type="protein sequence ID" value="ANN69088.1"/>
    <property type="molecule type" value="Genomic_DNA"/>
</dbReference>
<protein>
    <recommendedName>
        <fullName evidence="5">Rhamnan synthesis protein F</fullName>
    </recommendedName>
</protein>
<dbReference type="RefSeq" id="WP_066356952.1">
    <property type="nucleotide sequence ID" value="NZ_CBCSFJ010000002.1"/>
</dbReference>
<evidence type="ECO:0008006" key="5">
    <source>
        <dbReference type="Google" id="ProtNLM"/>
    </source>
</evidence>
<name>A0A193G464_9BORD</name>
<dbReference type="Proteomes" id="UP000091897">
    <property type="component" value="Chromosome"/>
</dbReference>
<proteinExistence type="predicted"/>
<evidence type="ECO:0000313" key="1">
    <source>
        <dbReference type="EMBL" id="ANN69088.1"/>
    </source>
</evidence>
<keyword evidence="3" id="KW-1185">Reference proteome</keyword>
<sequence>MFSNVSRALKTIAGFAFFNGGLLAIPGKIVRMYRREGVAGFRRLYRAAYSGDAVSRPGPNRPRDRDDYAFEVPFRYVVRQPQVNCCAVIHVFYPDMAGLIRKYLENVPTGLDVYISTTSEEKKASIAAQFAGYGKGRVELRVFHNRGRDIAPKLVGFADVYERYDYVLSLHTKKSPHGGDMLAPWRDYLYEHLLGSPEIVKSIFELLRHDGVGMVFPQHFFPLRNHLKWGENYDRTRALLARMGTDLRDDVFLELPSGSMFWARTEALRPLLDLQLGFDDFDEEQGQIDGTLAHAVERAFLYALEGAGYTWAKVVLPHLYPLPQTIIPVNSPETIQSEFSRVHRLMLARPYRRSGA</sequence>
<gene>
    <name evidence="1" type="ORF">BAU06_24760</name>
    <name evidence="2" type="ORF">BAU08_25335</name>
</gene>
<accession>A0A193G464</accession>
<reference evidence="3 4" key="1">
    <citation type="submission" date="2016-06" db="EMBL/GenBank/DDBJ databases">
        <title>Complete genome sequences of Bordetella bronchialis and Bordetella flabilis.</title>
        <authorList>
            <person name="LiPuma J.J."/>
            <person name="Spilker T."/>
        </authorList>
    </citation>
    <scope>NUCLEOTIDE SEQUENCE [LARGE SCALE GENOMIC DNA]</scope>
    <source>
        <strain evidence="2 4">AU17976</strain>
        <strain evidence="1 3">AU3182</strain>
    </source>
</reference>
<dbReference type="Pfam" id="PF05045">
    <property type="entry name" value="RgpF"/>
    <property type="match status" value="1"/>
</dbReference>
<evidence type="ECO:0000313" key="4">
    <source>
        <dbReference type="Proteomes" id="UP000092213"/>
    </source>
</evidence>
<dbReference type="EMBL" id="CP016171">
    <property type="protein sequence ID" value="ANN74236.1"/>
    <property type="molecule type" value="Genomic_DNA"/>
</dbReference>
<dbReference type="KEGG" id="bbro:BAU06_24760"/>
<organism evidence="2 4">
    <name type="scientific">Bordetella bronchialis</name>
    <dbReference type="NCBI Taxonomy" id="463025"/>
    <lineage>
        <taxon>Bacteria</taxon>
        <taxon>Pseudomonadati</taxon>
        <taxon>Pseudomonadota</taxon>
        <taxon>Betaproteobacteria</taxon>
        <taxon>Burkholderiales</taxon>
        <taxon>Alcaligenaceae</taxon>
        <taxon>Bordetella</taxon>
    </lineage>
</organism>
<dbReference type="Proteomes" id="UP000092213">
    <property type="component" value="Chromosome"/>
</dbReference>
<dbReference type="AlphaFoldDB" id="A0A193G464"/>
<evidence type="ECO:0000313" key="2">
    <source>
        <dbReference type="EMBL" id="ANN74236.1"/>
    </source>
</evidence>
<dbReference type="STRING" id="463025.BAU08_25335"/>
<dbReference type="InterPro" id="IPR007739">
    <property type="entry name" value="RgpF"/>
</dbReference>